<dbReference type="AlphaFoldDB" id="A0A6I6GMT2"/>
<dbReference type="GO" id="GO:0046872">
    <property type="term" value="F:metal ion binding"/>
    <property type="evidence" value="ECO:0007669"/>
    <property type="project" value="UniProtKB-KW"/>
</dbReference>
<evidence type="ECO:0000256" key="4">
    <source>
        <dbReference type="ARBA" id="ARBA00023002"/>
    </source>
</evidence>
<evidence type="ECO:0000256" key="7">
    <source>
        <dbReference type="ARBA" id="ARBA00046313"/>
    </source>
</evidence>
<dbReference type="GO" id="GO:0019288">
    <property type="term" value="P:isopentenyl diphosphate biosynthetic process, methylerythritol 4-phosphate pathway"/>
    <property type="evidence" value="ECO:0007669"/>
    <property type="project" value="InterPro"/>
</dbReference>
<evidence type="ECO:0000256" key="1">
    <source>
        <dbReference type="ARBA" id="ARBA00001966"/>
    </source>
</evidence>
<dbReference type="Gene3D" id="3.40.50.11270">
    <property type="match status" value="1"/>
</dbReference>
<dbReference type="PANTHER" id="PTHR31619">
    <property type="entry name" value="4-HYDROXY-3-METHYLBUT-2-ENYL DIPHOSPHATE REDUCTASE, CHLOROPLASTIC"/>
    <property type="match status" value="1"/>
</dbReference>
<comment type="cofactor">
    <cofactor evidence="1">
        <name>[4Fe-4S] cluster</name>
        <dbReference type="ChEBI" id="CHEBI:49883"/>
    </cofactor>
</comment>
<dbReference type="Gene3D" id="3.40.1010.20">
    <property type="entry name" value="4-hydroxy-3-methylbut-2-enyl diphosphate reductase, catalytic domain"/>
    <property type="match status" value="2"/>
</dbReference>
<keyword evidence="3" id="KW-0479">Metal-binding</keyword>
<dbReference type="RefSeq" id="WP_157478599.1">
    <property type="nucleotide sequence ID" value="NZ_CP046566.1"/>
</dbReference>
<evidence type="ECO:0000256" key="2">
    <source>
        <dbReference type="ARBA" id="ARBA00022485"/>
    </source>
</evidence>
<name>A0A6I6GMT2_9BACT</name>
<dbReference type="Proteomes" id="UP000426027">
    <property type="component" value="Chromosome"/>
</dbReference>
<evidence type="ECO:0000256" key="3">
    <source>
        <dbReference type="ARBA" id="ARBA00022723"/>
    </source>
</evidence>
<reference evidence="9 10" key="1">
    <citation type="submission" date="2019-11" db="EMBL/GenBank/DDBJ databases">
        <authorList>
            <person name="Im W.T."/>
        </authorList>
    </citation>
    <scope>NUCLEOTIDE SEQUENCE [LARGE SCALE GENOMIC DNA]</scope>
    <source>
        <strain evidence="9 10">SB-02</strain>
    </source>
</reference>
<dbReference type="PANTHER" id="PTHR31619:SF5">
    <property type="entry name" value="4-HYDROXY-3-METHYLBUT-2-ENYL DIPHOSPHATE REDUCTASE, CHLOROPLASTIC"/>
    <property type="match status" value="1"/>
</dbReference>
<protein>
    <submittedName>
        <fullName evidence="9">4-hydroxy-3-methylbut-2-enyl diphosphate reductase</fullName>
        <ecNumber evidence="9">1.17.7.4</ecNumber>
    </submittedName>
</protein>
<comment type="pathway">
    <text evidence="8">Isoprenoid biosynthesis; dimethylallyl diphosphate biosynthesis; dimethylallyl diphosphate from (2E)-4-hydroxy-3-methylbutenyl diphosphate: step 1/1.</text>
</comment>
<evidence type="ECO:0000256" key="6">
    <source>
        <dbReference type="ARBA" id="ARBA00023014"/>
    </source>
</evidence>
<keyword evidence="2" id="KW-0004">4Fe-4S</keyword>
<evidence type="ECO:0000256" key="5">
    <source>
        <dbReference type="ARBA" id="ARBA00023004"/>
    </source>
</evidence>
<keyword evidence="4 9" id="KW-0560">Oxidoreductase</keyword>
<gene>
    <name evidence="9" type="ORF">GLV81_09155</name>
</gene>
<dbReference type="EC" id="1.17.7.4" evidence="9"/>
<keyword evidence="6" id="KW-0411">Iron-sulfur</keyword>
<keyword evidence="5" id="KW-0408">Iron</keyword>
<evidence type="ECO:0000313" key="9">
    <source>
        <dbReference type="EMBL" id="QGW28242.1"/>
    </source>
</evidence>
<dbReference type="NCBIfam" id="NF009911">
    <property type="entry name" value="PRK13371.1"/>
    <property type="match status" value="1"/>
</dbReference>
<dbReference type="GO" id="GO:0051539">
    <property type="term" value="F:4 iron, 4 sulfur cluster binding"/>
    <property type="evidence" value="ECO:0007669"/>
    <property type="project" value="UniProtKB-KW"/>
</dbReference>
<dbReference type="EMBL" id="CP046566">
    <property type="protein sequence ID" value="QGW28242.1"/>
    <property type="molecule type" value="Genomic_DNA"/>
</dbReference>
<dbReference type="KEGG" id="fls:GLV81_09155"/>
<dbReference type="CDD" id="cd13944">
    <property type="entry name" value="lytB_ispH"/>
    <property type="match status" value="1"/>
</dbReference>
<dbReference type="Pfam" id="PF02401">
    <property type="entry name" value="LYTB"/>
    <property type="match status" value="1"/>
</dbReference>
<dbReference type="GO" id="GO:0050992">
    <property type="term" value="P:dimethylallyl diphosphate biosynthetic process"/>
    <property type="evidence" value="ECO:0007669"/>
    <property type="project" value="InterPro"/>
</dbReference>
<keyword evidence="10" id="KW-1185">Reference proteome</keyword>
<organism evidence="9 10">
    <name type="scientific">Phnomibacter ginsenosidimutans</name>
    <dbReference type="NCBI Taxonomy" id="2676868"/>
    <lineage>
        <taxon>Bacteria</taxon>
        <taxon>Pseudomonadati</taxon>
        <taxon>Bacteroidota</taxon>
        <taxon>Chitinophagia</taxon>
        <taxon>Chitinophagales</taxon>
        <taxon>Chitinophagaceae</taxon>
        <taxon>Phnomibacter</taxon>
    </lineage>
</organism>
<sequence length="410" mass="45793">MKQFNVPSFYRSQLISAIKANRKAADKLKKDFAPTLLDFGSLKIYLARHFGFCYGVENAIEIAYRCVEENPGKRIFLLSEMIHNPQVNADLQKNGVAFLQDSYGKTIVPFEDLTPEDVVIIPAFGTTIAIEEKLNSLGISPYKYNTTCPFVEKVWNRGEQLGEKGYSLVIHGKPKHEETRATFSRAAHHSPAVVVNDMAETITLGKYITGELPAAEFYETFKGRYSEGFDISKDLQHFGVINQTTQLATDTQAIADYLKALVENHFGETDADGKKRFADTRDTLCYATNDNQTAVREMLNTAADLAIVVGGYNSSNTSHLVELCEEKLPTFYIKETASIVDTNSIVHFDWRNKQELQTNGWMPAKKPLTILLTSGASCPDTLVQAVIEKLLGYFPDATPLEQVAETFLQD</sequence>
<dbReference type="GO" id="GO:0051745">
    <property type="term" value="F:4-hydroxy-3-methylbut-2-enyl diphosphate reductase activity"/>
    <property type="evidence" value="ECO:0007669"/>
    <property type="project" value="UniProtKB-EC"/>
</dbReference>
<comment type="pathway">
    <text evidence="7">Isoprenoid biosynthesis; isopentenyl diphosphate biosynthesis via DXP pathway; isopentenyl diphosphate from 1-deoxy-D-xylulose 5-phosphate: step 6/6.</text>
</comment>
<proteinExistence type="predicted"/>
<evidence type="ECO:0000256" key="8">
    <source>
        <dbReference type="ARBA" id="ARBA00046314"/>
    </source>
</evidence>
<dbReference type="NCBIfam" id="TIGR00216">
    <property type="entry name" value="ispH_lytB"/>
    <property type="match status" value="1"/>
</dbReference>
<dbReference type="InterPro" id="IPR003451">
    <property type="entry name" value="LytB/IspH"/>
</dbReference>
<evidence type="ECO:0000313" key="10">
    <source>
        <dbReference type="Proteomes" id="UP000426027"/>
    </source>
</evidence>
<accession>A0A6I6GMT2</accession>